<dbReference type="EMBL" id="JADHEC010000021">
    <property type="protein sequence ID" value="MBF2708958.1"/>
    <property type="molecule type" value="Genomic_DNA"/>
</dbReference>
<name>A0A930U8N0_9FLAO</name>
<dbReference type="CDD" id="cd08977">
    <property type="entry name" value="SusD"/>
    <property type="match status" value="1"/>
</dbReference>
<evidence type="ECO:0000313" key="9">
    <source>
        <dbReference type="EMBL" id="MBF2708958.1"/>
    </source>
</evidence>
<feature type="signal peptide" evidence="6">
    <location>
        <begin position="1"/>
        <end position="23"/>
    </location>
</feature>
<dbReference type="AlphaFoldDB" id="A0A930U8N0"/>
<dbReference type="GO" id="GO:0009279">
    <property type="term" value="C:cell outer membrane"/>
    <property type="evidence" value="ECO:0007669"/>
    <property type="project" value="UniProtKB-SubCell"/>
</dbReference>
<dbReference type="Pfam" id="PF07980">
    <property type="entry name" value="SusD_RagB"/>
    <property type="match status" value="1"/>
</dbReference>
<keyword evidence="10" id="KW-1185">Reference proteome</keyword>
<protein>
    <submittedName>
        <fullName evidence="9">RagB/SusD family nutrient uptake outer membrane protein</fullName>
    </submittedName>
</protein>
<evidence type="ECO:0000256" key="5">
    <source>
        <dbReference type="ARBA" id="ARBA00023237"/>
    </source>
</evidence>
<keyword evidence="4" id="KW-0472">Membrane</keyword>
<keyword evidence="5" id="KW-0998">Cell outer membrane</keyword>
<reference evidence="9" key="1">
    <citation type="submission" date="2020-11" db="EMBL/GenBank/DDBJ databases">
        <title>Genome of Flavobacterium soyangense.</title>
        <authorList>
            <person name="Liu Q."/>
            <person name="Xin Y.-H."/>
        </authorList>
    </citation>
    <scope>NUCLEOTIDE SEQUENCE</scope>
    <source>
        <strain evidence="9">CGMCC 1.13493</strain>
    </source>
</reference>
<gene>
    <name evidence="9" type="ORF">IR213_10185</name>
</gene>
<dbReference type="Pfam" id="PF14322">
    <property type="entry name" value="SusD-like_3"/>
    <property type="match status" value="1"/>
</dbReference>
<feature type="domain" description="RagB/SusD" evidence="7">
    <location>
        <begin position="267"/>
        <end position="504"/>
    </location>
</feature>
<dbReference type="InterPro" id="IPR012944">
    <property type="entry name" value="SusD_RagB_dom"/>
</dbReference>
<dbReference type="Proteomes" id="UP000646211">
    <property type="component" value="Unassembled WGS sequence"/>
</dbReference>
<comment type="subcellular location">
    <subcellularLocation>
        <location evidence="1">Cell outer membrane</location>
    </subcellularLocation>
</comment>
<keyword evidence="3 6" id="KW-0732">Signal</keyword>
<accession>A0A930U8N0</accession>
<evidence type="ECO:0000259" key="7">
    <source>
        <dbReference type="Pfam" id="PF07980"/>
    </source>
</evidence>
<dbReference type="InterPro" id="IPR033985">
    <property type="entry name" value="SusD-like_N"/>
</dbReference>
<proteinExistence type="inferred from homology"/>
<organism evidence="9 10">
    <name type="scientific">Flavobacterium soyangense</name>
    <dbReference type="NCBI Taxonomy" id="2023265"/>
    <lineage>
        <taxon>Bacteria</taxon>
        <taxon>Pseudomonadati</taxon>
        <taxon>Bacteroidota</taxon>
        <taxon>Flavobacteriia</taxon>
        <taxon>Flavobacteriales</taxon>
        <taxon>Flavobacteriaceae</taxon>
        <taxon>Flavobacterium</taxon>
    </lineage>
</organism>
<evidence type="ECO:0000259" key="8">
    <source>
        <dbReference type="Pfam" id="PF14322"/>
    </source>
</evidence>
<dbReference type="PROSITE" id="PS51257">
    <property type="entry name" value="PROKAR_LIPOPROTEIN"/>
    <property type="match status" value="1"/>
</dbReference>
<comment type="similarity">
    <text evidence="2">Belongs to the SusD family.</text>
</comment>
<evidence type="ECO:0000256" key="6">
    <source>
        <dbReference type="SAM" id="SignalP"/>
    </source>
</evidence>
<dbReference type="SUPFAM" id="SSF48452">
    <property type="entry name" value="TPR-like"/>
    <property type="match status" value="1"/>
</dbReference>
<evidence type="ECO:0000256" key="4">
    <source>
        <dbReference type="ARBA" id="ARBA00023136"/>
    </source>
</evidence>
<evidence type="ECO:0000256" key="3">
    <source>
        <dbReference type="ARBA" id="ARBA00022729"/>
    </source>
</evidence>
<comment type="caution">
    <text evidence="9">The sequence shown here is derived from an EMBL/GenBank/DDBJ whole genome shotgun (WGS) entry which is preliminary data.</text>
</comment>
<evidence type="ECO:0000256" key="2">
    <source>
        <dbReference type="ARBA" id="ARBA00006275"/>
    </source>
</evidence>
<dbReference type="RefSeq" id="WP_194312211.1">
    <property type="nucleotide sequence ID" value="NZ_JADHEC010000021.1"/>
</dbReference>
<feature type="domain" description="SusD-like N-terminal" evidence="8">
    <location>
        <begin position="23"/>
        <end position="224"/>
    </location>
</feature>
<evidence type="ECO:0000256" key="1">
    <source>
        <dbReference type="ARBA" id="ARBA00004442"/>
    </source>
</evidence>
<evidence type="ECO:0000313" key="10">
    <source>
        <dbReference type="Proteomes" id="UP000646211"/>
    </source>
</evidence>
<dbReference type="Gene3D" id="1.25.40.390">
    <property type="match status" value="1"/>
</dbReference>
<dbReference type="InterPro" id="IPR011990">
    <property type="entry name" value="TPR-like_helical_dom_sf"/>
</dbReference>
<feature type="chain" id="PRO_5038047731" evidence="6">
    <location>
        <begin position="24"/>
        <end position="504"/>
    </location>
</feature>
<sequence length="504" mass="56793">MKKKSIILLMTGLVLLSSCDTNLELNDPSKLTTDSFWKTGADLESGLATVYNTLVDNNNAGYWEIQAMQLKENRTENFVARNDVPDRYAVSSYKNDAGTGVPAEIYKALYIGIFRANQVINNAPQITNIDETKRKQLVAEATFLRGLNYFNLVNEYGAVPIFTELPKTQADYFKSKSTVAEVWNQVIADFQLAANSPLPENYPDTFKGRVTKNAAIAFLGKTYLYMKDWAKAEEQFAKLVNNEGTNGYGLLTNYAELFDGNHENSKESVFEIQFSRVGGGTIWGGNPSERTRATTMAQECAPGEVGGWNELLPTTVLLNAMTKEKAVGGAFDPRALATLAWNYPGSRYYNSDFASKFGANAIWIRKNQNWWNNDEGDWKSELNEYAMRYADVLLMLAEAKTMQGKVAEAAPLVKRIRDRALLADISMVGWTKDQMMKEIMNQRNIEFAREGLHFFDLRRWGTLETVIKTSQVGGYQLFTPKFAYYPIPQSELNNNPNMTQNAPW</sequence>